<dbReference type="EMBL" id="SJPG01000001">
    <property type="protein sequence ID" value="TWT60232.1"/>
    <property type="molecule type" value="Genomic_DNA"/>
</dbReference>
<dbReference type="OrthoDB" id="9792240at2"/>
<keyword evidence="3" id="KW-0418">Kinase</keyword>
<feature type="domain" description="Histidine kinase/HSP90-like ATPase" evidence="2">
    <location>
        <begin position="16"/>
        <end position="136"/>
    </location>
</feature>
<sequence>MIFAERFDEYFDETIPSETARGQEVQERIVALMEKYEFTMRDVFSTRLALEEGIINAIKHGNRMDASKSVKIQWGISSELVKVIIADEGEGFEPEDVPDPTDDENLERPCGRGIMLMRAFMDTIEYNEVGNVLTIEKKKSSEESTE</sequence>
<evidence type="ECO:0000313" key="4">
    <source>
        <dbReference type="Proteomes" id="UP000316095"/>
    </source>
</evidence>
<dbReference type="SUPFAM" id="SSF55874">
    <property type="entry name" value="ATPase domain of HSP90 chaperone/DNA topoisomerase II/histidine kinase"/>
    <property type="match status" value="1"/>
</dbReference>
<keyword evidence="4" id="KW-1185">Reference proteome</keyword>
<protein>
    <submittedName>
        <fullName evidence="3">Serine-protein kinase RsbW</fullName>
        <ecNumber evidence="3">2.7.11.1</ecNumber>
    </submittedName>
</protein>
<evidence type="ECO:0000259" key="2">
    <source>
        <dbReference type="Pfam" id="PF13581"/>
    </source>
</evidence>
<evidence type="ECO:0000256" key="1">
    <source>
        <dbReference type="ARBA" id="ARBA00022527"/>
    </source>
</evidence>
<dbReference type="InterPro" id="IPR003594">
    <property type="entry name" value="HATPase_dom"/>
</dbReference>
<dbReference type="GO" id="GO:0004674">
    <property type="term" value="F:protein serine/threonine kinase activity"/>
    <property type="evidence" value="ECO:0007669"/>
    <property type="project" value="UniProtKB-KW"/>
</dbReference>
<keyword evidence="3" id="KW-0808">Transferase</keyword>
<dbReference type="PANTHER" id="PTHR35526">
    <property type="entry name" value="ANTI-SIGMA-F FACTOR RSBW-RELATED"/>
    <property type="match status" value="1"/>
</dbReference>
<dbReference type="EC" id="2.7.11.1" evidence="3"/>
<organism evidence="3 4">
    <name type="scientific">Rubinisphaera italica</name>
    <dbReference type="NCBI Taxonomy" id="2527969"/>
    <lineage>
        <taxon>Bacteria</taxon>
        <taxon>Pseudomonadati</taxon>
        <taxon>Planctomycetota</taxon>
        <taxon>Planctomycetia</taxon>
        <taxon>Planctomycetales</taxon>
        <taxon>Planctomycetaceae</taxon>
        <taxon>Rubinisphaera</taxon>
    </lineage>
</organism>
<accession>A0A5C5XE86</accession>
<dbReference type="PANTHER" id="PTHR35526:SF3">
    <property type="entry name" value="ANTI-SIGMA-F FACTOR RSBW"/>
    <property type="match status" value="1"/>
</dbReference>
<dbReference type="RefSeq" id="WP_146502382.1">
    <property type="nucleotide sequence ID" value="NZ_SJPG01000001.1"/>
</dbReference>
<dbReference type="Pfam" id="PF13581">
    <property type="entry name" value="HATPase_c_2"/>
    <property type="match status" value="1"/>
</dbReference>
<dbReference type="InterPro" id="IPR036890">
    <property type="entry name" value="HATPase_C_sf"/>
</dbReference>
<evidence type="ECO:0000313" key="3">
    <source>
        <dbReference type="EMBL" id="TWT60232.1"/>
    </source>
</evidence>
<dbReference type="Gene3D" id="3.30.565.10">
    <property type="entry name" value="Histidine kinase-like ATPase, C-terminal domain"/>
    <property type="match status" value="1"/>
</dbReference>
<name>A0A5C5XE86_9PLAN</name>
<dbReference type="Proteomes" id="UP000316095">
    <property type="component" value="Unassembled WGS sequence"/>
</dbReference>
<comment type="caution">
    <text evidence="3">The sequence shown here is derived from an EMBL/GenBank/DDBJ whole genome shotgun (WGS) entry which is preliminary data.</text>
</comment>
<proteinExistence type="predicted"/>
<dbReference type="InterPro" id="IPR050267">
    <property type="entry name" value="Anti-sigma-factor_SerPK"/>
</dbReference>
<dbReference type="CDD" id="cd16936">
    <property type="entry name" value="HATPase_RsbW-like"/>
    <property type="match status" value="1"/>
</dbReference>
<gene>
    <name evidence="3" type="primary">rsbW_1</name>
    <name evidence="3" type="ORF">Pan54_09460</name>
</gene>
<reference evidence="3 4" key="1">
    <citation type="submission" date="2019-02" db="EMBL/GenBank/DDBJ databases">
        <title>Deep-cultivation of Planctomycetes and their phenomic and genomic characterization uncovers novel biology.</title>
        <authorList>
            <person name="Wiegand S."/>
            <person name="Jogler M."/>
            <person name="Boedeker C."/>
            <person name="Pinto D."/>
            <person name="Vollmers J."/>
            <person name="Rivas-Marin E."/>
            <person name="Kohn T."/>
            <person name="Peeters S.H."/>
            <person name="Heuer A."/>
            <person name="Rast P."/>
            <person name="Oberbeckmann S."/>
            <person name="Bunk B."/>
            <person name="Jeske O."/>
            <person name="Meyerdierks A."/>
            <person name="Storesund J.E."/>
            <person name="Kallscheuer N."/>
            <person name="Luecker S."/>
            <person name="Lage O.M."/>
            <person name="Pohl T."/>
            <person name="Merkel B.J."/>
            <person name="Hornburger P."/>
            <person name="Mueller R.-W."/>
            <person name="Bruemmer F."/>
            <person name="Labrenz M."/>
            <person name="Spormann A.M."/>
            <person name="Op Den Camp H."/>
            <person name="Overmann J."/>
            <person name="Amann R."/>
            <person name="Jetten M.S.M."/>
            <person name="Mascher T."/>
            <person name="Medema M.H."/>
            <person name="Devos D.P."/>
            <person name="Kaster A.-K."/>
            <person name="Ovreas L."/>
            <person name="Rohde M."/>
            <person name="Galperin M.Y."/>
            <person name="Jogler C."/>
        </authorList>
    </citation>
    <scope>NUCLEOTIDE SEQUENCE [LARGE SCALE GENOMIC DNA]</scope>
    <source>
        <strain evidence="3 4">Pan54</strain>
    </source>
</reference>
<dbReference type="AlphaFoldDB" id="A0A5C5XE86"/>
<keyword evidence="1" id="KW-0723">Serine/threonine-protein kinase</keyword>